<evidence type="ECO:0000256" key="3">
    <source>
        <dbReference type="ARBA" id="ARBA00007188"/>
    </source>
</evidence>
<dbReference type="GO" id="GO:0000055">
    <property type="term" value="P:ribosomal large subunit export from nucleus"/>
    <property type="evidence" value="ECO:0007669"/>
    <property type="project" value="TreeGrafter"/>
</dbReference>
<comment type="caution">
    <text evidence="11">The sequence shown here is derived from an EMBL/GenBank/DDBJ whole genome shotgun (WGS) entry which is preliminary data.</text>
</comment>
<feature type="compositionally biased region" description="Acidic residues" evidence="9">
    <location>
        <begin position="3706"/>
        <end position="3744"/>
    </location>
</feature>
<feature type="compositionally biased region" description="Basic and acidic residues" evidence="9">
    <location>
        <begin position="16"/>
        <end position="27"/>
    </location>
</feature>
<dbReference type="GO" id="GO:0030687">
    <property type="term" value="C:preribosome, large subunit precursor"/>
    <property type="evidence" value="ECO:0007669"/>
    <property type="project" value="TreeGrafter"/>
</dbReference>
<dbReference type="InterPro" id="IPR002035">
    <property type="entry name" value="VWF_A"/>
</dbReference>
<dbReference type="Pfam" id="PF17867">
    <property type="entry name" value="AAA_lid_7"/>
    <property type="match status" value="2"/>
</dbReference>
<gene>
    <name evidence="11" type="ORF">PMAYCL1PPCAC_23792</name>
</gene>
<sequence>KKSKFRMTKQRRKRKLEGNGDQERDRKKEVKITDQTMDLDASNMEELIGIDTILPTRQIFAEQLMVLLKSNDVVLIEGDVGCGKTFISKHVALQLRIPSRIMQMGDQLDSKSLMGSYECTEVAGNFKWKKSKFHEWLVSPGVIVIEDIDTGNADVITSLLSISTSRRMVLPTGETVNLHPHCHLVATMQSTRLGGRRNGVLEGLHSRISLPSLSDDELKRLGSTIYPRIAHLVKAICKIFRELNGLQGSGNSRKLTTSDMMRALKRVNDVEDISSSQAILLELMDVWCMSESSMERRQLLISSMAPLLSLTIHEVESCMTMRTPSLHLSERSVSIGRVSLHRRSLISTERSTKLGHTKGALQLLERMAQSVKMEEAVLLVGESGVGKTSLVQVLADMRGEKLATVNLGPHTDTDDLITSLRPTTFGRLMEPFTRDFVDLFMRSFDPAKNEKFLHNLEVFLMHHKYDEYLRVVEETAKRILSKKREWEWADVVVRCRRLKEGLEKGASPFALQRGIVKEAADEGYWLLIDEINLATPECLDAIVDSISSRHHPSFRLFACMNPATDTAKRRLPEGIRSRFTEYYVPEDANASDLTKIVSSYLPSASVNSVDGIVKLYMDVKRMHPLKLNLRTLTRALSFAGDGRFDSENRCLYEAFSMAFLSNMECEAKESMSKMISTTFPCEKNTHMRKEDDNSVMIEGYEIERGESLIVEDHGYILTPTVKKNLREVARIVSSKRLAVLLEGETSAGKTSIVVHLAKITGNVIRRINNHEQTDVQEYLGSYVPDSTGRLHFREGPLVEAVRKGYWVILDELNLAPSDVIETLNRLLDDNRELMIPESSELIKAHPRFRLFATQNPAGSYAGRKRLSRALLSRFVVLLFPILPLNELSQMVCARCEIAPSAADKMIRVLLELRMQRSLSGLFSSKDGLMTLRDVFRWGHRLASDDGSDWQAAMLHHGFFLLGGRCRSEADKSAVINTLENVLRGKIDEKHLFSLESPYFPRDLSFDHVILTYNMRRMLVLSWQALLRNEAVLVVGETGDGKTRLAQTLGGETMMSINCHERTECSDLLGRLRPAANGGFEWQDGVVIKAMKEGKMLLMDEISLAEDSVLERLNPLFEDKRTILLTDSGANTEEVRAEDTFKVVATMNPGGDYGKKELSKALRNRFTEIWSCSSFERSELCRIFAMRMNSSKLSTSVVMKTASIIIHWINQLYSRFSYALRVSPSLRDIVACADMWSALCERGMGVERAVMETLSSVFVDAIPCQMTRSVTNIKDIQMEALQLMEEMLSIPRDALPIRELISSSNGVSIGTLSIPFGPLPPTKPLGFSFSAPTCMENMYRVMRALYINKPVLLEGSPGCGKSTLIMALASIAGYPCTRLNLSEQTDLSDLFGSDIPIVNEEGVMSFEWKDGPILKAIKNGEWILLDEMNLASQSILEGLNACFDHRRVVYIAELAKEFEIPSTSSCRFFACQNPRGEGGNRRALPKSFVNRFTNIYTNDLTEEDELAILREVKSGLDDSVLSRMVKINVDLSKELWTGGPFSFNLRDLSRWMHMISKSADMGYSFECLYVKRLRVEMERERAREIFKEIMKIDAHSCPSLISIDENTVRIGPLISERKSSSILPSLYPISSQASTLLSVMNCLSNGWITLLIGPRNSGKRSISETAASLIGVPLEVITLSNDTDASELIGSFEQRVDEDSLARLLSSLSSLLSPYVENLDCLKKRFTLEKVESEVELMLTNGDIPLEVREEVRSLLSMSLRSEMYFEWVDSPFVRAYTQGKLILIENVNQCNSAVLDRLNTSLESGGSLVLSESRGDFQPISPHPDFRVIMSMDAMEGEISRAMRNRSVEIFMGDGRAWNEEERDVHTILTSLSGRMSVSRELAASLVGLPFRTILFSGLMLSHYEERTVAKLANRPIDDRMSEGKTSVESVVPRLSEWTDGEKISTWMISLWKKAAEGEHEQLCLPLLPLLASSTNIIQSKAWKKEFGMRGTRMAEKVMALIPSSSSSSNHPIDPSFHGDHTVAPLHNLSSSILVEWLDLISCEMEREEGSALAMCLSLSLYEMTVSPFYFDGMESSDRNYETIRDSFARAIKQMTVHSEMVFPLCLSIFSLFHSLSRCLSTRSGESRVRIAYSNLKKLIDSQPTRMDLIQLEAWSIPNSINSYLSSYNDDRLMDPFAKKEQLEILKEAVQEMRHTREEAQGARMFFSLVTALGRKIEKIVAMNASTHHMICMNHLESGWMRVMECLPWKEEEGGRKSVMASLLSMDLTETATLSSLLAVSPVTFILSYVWQQLGWDSRMRCIAVRNLRDLSFHSFLSQVWRIGANSGRIADTIRKSMILIGEEERSCLSLMSYGLDLMEKALPPLSSLDPVIYGEESVDILKEQLNIVDGLIQSLIGWRRMIDGEGYMMDETSTHPFIKSLFWWRNELREKMTKMEIKEERMAYREESKQYHSMCREMHSLFKLCLNLNRLVGDDKWRESQDLQLMSSHVSSAKQSARSFLEDALLRFGSLVDVMGGFWNGVWIVYLSLNILDHEMELHSLHHSLMATTAFPRHLEASCLSWLGPIRNSMVEWAIRASSPLPLDLQAALVEWKICNGEGGAIEIEWTRNQWRKWYEKNTTRENVKLFEYREKSMEEKEEMEMEEMFGALTENEGAVGEETLVLLLHSFTKKKEESEWREGSERLVAALAYLSSLTSQCGGNERWKNCGLDASLYTFSSLYEESKDSVVDVYREICVSEVKESIEECMILKKKTEEFRDKWPEVQSLSLIIEAIESLMDSSLAIGQMRMAERLEKIIEEAEEWEKLADRCHSLDSSLLPLRERLVKWKKMEIVSWSRLVHRVQRDSEDRAALVAFPLFDALLNGERSEEEMMALACDWISQSCLIDFHQRLRTVQCLARWAHYVEKENMRKKLCCVVGYFEQLRGKVDRKLKEITDPIERLMKDLVKIAQYKDLNILSIKASSKRNHIQLFKLVKRLKNEGGTEISGLMDDTLDIEEWKIVEKRKEMDKMERRKEKEGGGIVKRAREIANEIVKKREEILDAQSWIEMGETIDEVRKHCETRIVYCGSEKEMESQQGRERNSRQREVALVIKESQGLGVSSRRGMTLNSEDVSRRTLTEIDPSIGKRKNIVRAIALARSIMIRRGMQPNEQLSTSTRGHLLGMVEYGCEWMVENEKKIEEWKMMEMELERLEEGLRNEHENVKRKSDPFNHRDAKEIIFKMKCISDQIHEVTLSMKMRMKNIPCSAPQEGDDWWSPLSRLSSTSEELPRVLTLVHDMRNLSERLHHQVQFLIQSGASPIYLTSNVDSASRLIENIIEEWKNRMEELMYWFDGEGDVLNELLSHISTLNKDLVVPTSESLSFSLPTQLFLLFIQRLYKITVERSDEWRNRKEIDMLTLSSSSIIDSRPDEVISLVSSALDRVSNGERCANVYDVSQLLSIARSLFHDCVSIHKRCSHGVAVMLHRLAELGIHLMEKGYLNTIPKEEKEEEGEGKEMDGEEGGGGGMGEGKGSKDVTEEMEETGQIEGLQGDEEEEDGGGESKNEKNERPIEMEEDFAKDIEDVDKGGESGDEDEEDGEEPRMDDGMGEVDEKEEEEVDPHLWDDEEKEENNEKKMDDDNKGADEKTGEMSAKEDKEAEMREEDEKKEEEAQEGMENEKEEEEDCDMENMDKNERENKEEVEGAKRDEEYKDVEESREEERMELGENAVDEEEEEDDESDKDEEENGEDGADVEEECSGIDEQENENMEKEQANTQMTEEVDNEQEKEDNEKKKMESGDGGENEEDEEGGGGEKEEKEDMKSEEEKGENGGNDDEQRKDGIMKERDNEELEDKKRKEKEEDGPIEEEKEKKREIMMDEDKEIEEESEVTEADVDEKGEERKENTDRHENDRMMIGAGTMEEAKESMKSGDKKNAEKKKEKSEVSAGDIEMSEDAEEPKETMINFNPLDIMALTDKLTKELVMGAKKEAEDEIRVTKEKEIKEKSEEETIKCRVAWERMAPVVSLLAAELSENLRLILEPRLATRMEGDYRTGKRLNMKRIIPYIASQYRKNRIWMRRTKKAERNYQVLIAVDDSASMAENGMESLTCASCVIEEALRRVNAGQLSIITFGETIEQLIPFSHASSTQSTGECLLSSLSFDQSSTDLCGMLKKASDLLEEVVTPKSEQMLIIISDGRGALANGVEKIREELCRLSRVSVLFLILDCGKQSIREMKVASFVDDQVQLIPYLSLFPFPLYVLAQSVTQIPSLMAEALRQWIEYGSQQ</sequence>
<dbReference type="InterPro" id="IPR003593">
    <property type="entry name" value="AAA+_ATPase"/>
</dbReference>
<keyword evidence="7" id="KW-0143">Chaperone</keyword>
<evidence type="ECO:0000313" key="12">
    <source>
        <dbReference type="Proteomes" id="UP001328107"/>
    </source>
</evidence>
<dbReference type="InterPro" id="IPR011704">
    <property type="entry name" value="ATPase_dyneun-rel_AAA"/>
</dbReference>
<dbReference type="SMART" id="SM00382">
    <property type="entry name" value="AAA"/>
    <property type="match status" value="5"/>
</dbReference>
<feature type="compositionally biased region" description="Acidic residues" evidence="9">
    <location>
        <begin position="3757"/>
        <end position="3766"/>
    </location>
</feature>
<feature type="compositionally biased region" description="Basic and acidic residues" evidence="9">
    <location>
        <begin position="3898"/>
        <end position="3920"/>
    </location>
</feature>
<dbReference type="InterPro" id="IPR027417">
    <property type="entry name" value="P-loop_NTPase"/>
</dbReference>
<feature type="compositionally biased region" description="Acidic residues" evidence="9">
    <location>
        <begin position="3568"/>
        <end position="3577"/>
    </location>
</feature>
<name>A0AAN5CZZ5_9BILA</name>
<dbReference type="InterPro" id="IPR036465">
    <property type="entry name" value="vWFA_dom_sf"/>
</dbReference>
<evidence type="ECO:0000256" key="2">
    <source>
        <dbReference type="ARBA" id="ARBA00004642"/>
    </source>
</evidence>
<feature type="domain" description="VWFA" evidence="10">
    <location>
        <begin position="4064"/>
        <end position="4251"/>
    </location>
</feature>
<dbReference type="Gene3D" id="3.40.50.300">
    <property type="entry name" value="P-loop containing nucleotide triphosphate hydrolases"/>
    <property type="match status" value="6"/>
</dbReference>
<dbReference type="SUPFAM" id="SSF52540">
    <property type="entry name" value="P-loop containing nucleoside triphosphate hydrolases"/>
    <property type="match status" value="6"/>
</dbReference>
<accession>A0AAN5CZZ5</accession>
<proteinExistence type="inferred from homology"/>
<feature type="compositionally biased region" description="Acidic residues" evidence="9">
    <location>
        <begin position="3856"/>
        <end position="3874"/>
    </location>
</feature>
<organism evidence="11 12">
    <name type="scientific">Pristionchus mayeri</name>
    <dbReference type="NCBI Taxonomy" id="1317129"/>
    <lineage>
        <taxon>Eukaryota</taxon>
        <taxon>Metazoa</taxon>
        <taxon>Ecdysozoa</taxon>
        <taxon>Nematoda</taxon>
        <taxon>Chromadorea</taxon>
        <taxon>Rhabditida</taxon>
        <taxon>Rhabditina</taxon>
        <taxon>Diplogasteromorpha</taxon>
        <taxon>Diplogasteroidea</taxon>
        <taxon>Neodiplogasteridae</taxon>
        <taxon>Pristionchus</taxon>
    </lineage>
</organism>
<dbReference type="GO" id="GO:0005524">
    <property type="term" value="F:ATP binding"/>
    <property type="evidence" value="ECO:0007669"/>
    <property type="project" value="UniProtKB-KW"/>
</dbReference>
<dbReference type="PANTHER" id="PTHR48103">
    <property type="entry name" value="MIDASIN-RELATED"/>
    <property type="match status" value="1"/>
</dbReference>
<dbReference type="InterPro" id="IPR025662">
    <property type="entry name" value="Sigma_54_int_dom_ATP-bd_1"/>
</dbReference>
<dbReference type="FunFam" id="3.40.50.300:FF:001384">
    <property type="entry name" value="Midasin"/>
    <property type="match status" value="1"/>
</dbReference>
<dbReference type="InterPro" id="IPR012099">
    <property type="entry name" value="Midasin"/>
</dbReference>
<keyword evidence="5" id="KW-0547">Nucleotide-binding</keyword>
<dbReference type="GO" id="GO:0016887">
    <property type="term" value="F:ATP hydrolysis activity"/>
    <property type="evidence" value="ECO:0007669"/>
    <property type="project" value="InterPro"/>
</dbReference>
<evidence type="ECO:0000256" key="4">
    <source>
        <dbReference type="ARBA" id="ARBA00017143"/>
    </source>
</evidence>
<dbReference type="GO" id="GO:0005654">
    <property type="term" value="C:nucleoplasm"/>
    <property type="evidence" value="ECO:0007669"/>
    <property type="project" value="UniProtKB-SubCell"/>
</dbReference>
<dbReference type="Pfam" id="PF07728">
    <property type="entry name" value="AAA_5"/>
    <property type="match status" value="6"/>
</dbReference>
<comment type="similarity">
    <text evidence="3">Belongs to the midasin family.</text>
</comment>
<dbReference type="PANTHER" id="PTHR48103:SF2">
    <property type="entry name" value="MIDASIN"/>
    <property type="match status" value="1"/>
</dbReference>
<dbReference type="Pfam" id="PF17865">
    <property type="entry name" value="AAA_lid_5"/>
    <property type="match status" value="1"/>
</dbReference>
<feature type="compositionally biased region" description="Basic residues" evidence="9">
    <location>
        <begin position="1"/>
        <end position="15"/>
    </location>
</feature>
<protein>
    <recommendedName>
        <fullName evidence="4">Midasin</fullName>
    </recommendedName>
</protein>
<feature type="region of interest" description="Disordered" evidence="9">
    <location>
        <begin position="3481"/>
        <end position="3935"/>
    </location>
</feature>
<reference evidence="12" key="1">
    <citation type="submission" date="2022-10" db="EMBL/GenBank/DDBJ databases">
        <title>Genome assembly of Pristionchus species.</title>
        <authorList>
            <person name="Yoshida K."/>
            <person name="Sommer R.J."/>
        </authorList>
    </citation>
    <scope>NUCLEOTIDE SEQUENCE [LARGE SCALE GENOMIC DNA]</scope>
    <source>
        <strain evidence="12">RS5460</strain>
    </source>
</reference>
<keyword evidence="12" id="KW-1185">Reference proteome</keyword>
<dbReference type="InterPro" id="IPR040848">
    <property type="entry name" value="AAA_lid_7"/>
</dbReference>
<feature type="compositionally biased region" description="Basic and acidic residues" evidence="9">
    <location>
        <begin position="3875"/>
        <end position="3889"/>
    </location>
</feature>
<keyword evidence="6" id="KW-0067">ATP-binding</keyword>
<feature type="compositionally biased region" description="Basic and acidic residues" evidence="9">
    <location>
        <begin position="3538"/>
        <end position="3567"/>
    </location>
</feature>
<evidence type="ECO:0000313" key="11">
    <source>
        <dbReference type="EMBL" id="GMR53597.1"/>
    </source>
</evidence>
<comment type="subcellular location">
    <subcellularLocation>
        <location evidence="1">Nucleus</location>
        <location evidence="1">Nucleolus</location>
    </subcellularLocation>
    <subcellularLocation>
        <location evidence="2">Nucleus</location>
        <location evidence="2">Nucleoplasm</location>
    </subcellularLocation>
</comment>
<feature type="compositionally biased region" description="Acidic residues" evidence="9">
    <location>
        <begin position="3584"/>
        <end position="3608"/>
    </location>
</feature>
<dbReference type="GO" id="GO:0005730">
    <property type="term" value="C:nucleolus"/>
    <property type="evidence" value="ECO:0007669"/>
    <property type="project" value="UniProtKB-SubCell"/>
</dbReference>
<evidence type="ECO:0000259" key="10">
    <source>
        <dbReference type="PROSITE" id="PS50234"/>
    </source>
</evidence>
<evidence type="ECO:0000256" key="8">
    <source>
        <dbReference type="ARBA" id="ARBA00023242"/>
    </source>
</evidence>
<evidence type="ECO:0000256" key="1">
    <source>
        <dbReference type="ARBA" id="ARBA00004604"/>
    </source>
</evidence>
<dbReference type="InterPro" id="IPR041190">
    <property type="entry name" value="Midasin_AAA_lid_5"/>
</dbReference>
<dbReference type="GO" id="GO:0000027">
    <property type="term" value="P:ribosomal large subunit assembly"/>
    <property type="evidence" value="ECO:0007669"/>
    <property type="project" value="InterPro"/>
</dbReference>
<dbReference type="PROSITE" id="PS00675">
    <property type="entry name" value="SIGMA54_INTERACT_1"/>
    <property type="match status" value="1"/>
</dbReference>
<feature type="compositionally biased region" description="Acidic residues" evidence="9">
    <location>
        <begin position="3638"/>
        <end position="3666"/>
    </location>
</feature>
<feature type="region of interest" description="Disordered" evidence="9">
    <location>
        <begin position="1"/>
        <end position="27"/>
    </location>
</feature>
<feature type="compositionally biased region" description="Basic and acidic residues" evidence="9">
    <location>
        <begin position="3609"/>
        <end position="3637"/>
    </location>
</feature>
<feature type="compositionally biased region" description="Acidic residues" evidence="9">
    <location>
        <begin position="3486"/>
        <end position="3499"/>
    </location>
</feature>
<evidence type="ECO:0000256" key="9">
    <source>
        <dbReference type="SAM" id="MobiDB-lite"/>
    </source>
</evidence>
<dbReference type="PROSITE" id="PS50234">
    <property type="entry name" value="VWFA"/>
    <property type="match status" value="1"/>
</dbReference>
<evidence type="ECO:0000256" key="5">
    <source>
        <dbReference type="ARBA" id="ARBA00022741"/>
    </source>
</evidence>
<dbReference type="FunFam" id="3.40.50.300:FF:000142">
    <property type="entry name" value="Midasin"/>
    <property type="match status" value="2"/>
</dbReference>
<dbReference type="SUPFAM" id="SSF53300">
    <property type="entry name" value="vWA-like"/>
    <property type="match status" value="1"/>
</dbReference>
<dbReference type="Pfam" id="PF13519">
    <property type="entry name" value="VWA_2"/>
    <property type="match status" value="1"/>
</dbReference>
<feature type="compositionally biased region" description="Basic and acidic residues" evidence="9">
    <location>
        <begin position="3789"/>
        <end position="3855"/>
    </location>
</feature>
<feature type="compositionally biased region" description="Acidic residues" evidence="9">
    <location>
        <begin position="3516"/>
        <end position="3537"/>
    </location>
</feature>
<dbReference type="PIRSF" id="PIRSF010340">
    <property type="entry name" value="Midasin"/>
    <property type="match status" value="1"/>
</dbReference>
<dbReference type="Gene3D" id="3.40.50.410">
    <property type="entry name" value="von Willebrand factor, type A domain"/>
    <property type="match status" value="1"/>
</dbReference>
<keyword evidence="8" id="KW-0539">Nucleus</keyword>
<evidence type="ECO:0000256" key="7">
    <source>
        <dbReference type="ARBA" id="ARBA00023186"/>
    </source>
</evidence>
<feature type="compositionally biased region" description="Acidic residues" evidence="9">
    <location>
        <begin position="3777"/>
        <end position="3788"/>
    </location>
</feature>
<feature type="compositionally biased region" description="Basic and acidic residues" evidence="9">
    <location>
        <begin position="3667"/>
        <end position="3687"/>
    </location>
</feature>
<dbReference type="EMBL" id="BTRK01000005">
    <property type="protein sequence ID" value="GMR53597.1"/>
    <property type="molecule type" value="Genomic_DNA"/>
</dbReference>
<feature type="non-terminal residue" evidence="11">
    <location>
        <position position="1"/>
    </location>
</feature>
<evidence type="ECO:0000256" key="6">
    <source>
        <dbReference type="ARBA" id="ARBA00022840"/>
    </source>
</evidence>
<dbReference type="Proteomes" id="UP001328107">
    <property type="component" value="Unassembled WGS sequence"/>
</dbReference>